<dbReference type="PANTHER" id="PTHR32071">
    <property type="entry name" value="TRANSCRIPTIONAL REGULATORY PROTEIN"/>
    <property type="match status" value="1"/>
</dbReference>
<dbReference type="SUPFAM" id="SSF46689">
    <property type="entry name" value="Homeodomain-like"/>
    <property type="match status" value="1"/>
</dbReference>
<keyword evidence="3" id="KW-0238">DNA-binding</keyword>
<accession>A0A433SCG7</accession>
<organism evidence="5 6">
    <name type="scientific">Saezia sanguinis</name>
    <dbReference type="NCBI Taxonomy" id="1965230"/>
    <lineage>
        <taxon>Bacteria</taxon>
        <taxon>Pseudomonadati</taxon>
        <taxon>Pseudomonadota</taxon>
        <taxon>Betaproteobacteria</taxon>
        <taxon>Burkholderiales</taxon>
        <taxon>Saeziaceae</taxon>
        <taxon>Saezia</taxon>
    </lineage>
</organism>
<dbReference type="SUPFAM" id="SSF52540">
    <property type="entry name" value="P-loop containing nucleoside triphosphate hydrolases"/>
    <property type="match status" value="1"/>
</dbReference>
<dbReference type="PANTHER" id="PTHR32071:SF117">
    <property type="entry name" value="PTS-DEPENDENT DIHYDROXYACETONE KINASE OPERON REGULATORY PROTEIN-RELATED"/>
    <property type="match status" value="1"/>
</dbReference>
<dbReference type="PROSITE" id="PS00676">
    <property type="entry name" value="SIGMA54_INTERACT_2"/>
    <property type="match status" value="1"/>
</dbReference>
<reference evidence="5 6" key="1">
    <citation type="submission" date="2018-01" db="EMBL/GenBank/DDBJ databases">
        <title>Saezia sanguinis gen. nov., sp. nov., in the order Burkholderiales isolated from human blood.</title>
        <authorList>
            <person name="Medina-Pascual M.J."/>
            <person name="Valdezate S."/>
            <person name="Monzon S."/>
            <person name="Cuesta I."/>
            <person name="Carrasco G."/>
            <person name="Villalon P."/>
            <person name="Saez-Nieto J.A."/>
        </authorList>
    </citation>
    <scope>NUCLEOTIDE SEQUENCE [LARGE SCALE GENOMIC DNA]</scope>
    <source>
        <strain evidence="5 6">CNM695-12</strain>
    </source>
</reference>
<dbReference type="Gene3D" id="1.10.10.60">
    <property type="entry name" value="Homeodomain-like"/>
    <property type="match status" value="1"/>
</dbReference>
<dbReference type="Pfam" id="PF00158">
    <property type="entry name" value="Sigma54_activat"/>
    <property type="match status" value="1"/>
</dbReference>
<sequence precursor="true">MLSIVKKLTSTNSIGELATAFVQNASESLESGHIMVFQRPASHNELLPLACSHGDSADYPSVSMDEINNPLVYALISGKKCFINTMARLIDVGIGFEQFRNCGTFGDALVVFPIFDQKKKALGILAARGPRPHIEAWSQDTLWSELIPIFTQLFSSLTTNILQDKTARAEQAFLQERLEKKVEEQARRFVMTEYVGSSPSTKRIRSEILDLANSSLSVLITGETGVGKDHVASLIHKTSPRGTAPFIPVNCAAISKDLIESELFGSVKGAFTGAQLRAGLVAAANGGTLFLDEIGDMPIALQVSLLRLLNEKKYRPVGSNQEQTSDFRLICATNKPLPELIKQGLFREDLYFRIRQALLELPPLRQRAVDISPLCWYLIQQYNSDHQRHIAGIEVSAIDLFRLYDFPGNVRELKYLILAACERTTTASMITRETVGSVLNKIEGSAIHKMPDPSAVDMPSPQDLEALLRTNNLPAALDHFEQLLIRMRLSMSNGSRQLAADSLGIPKRTLARKCQRWNLGIDSK</sequence>
<dbReference type="InterPro" id="IPR025943">
    <property type="entry name" value="Sigma_54_int_dom_ATP-bd_2"/>
</dbReference>
<feature type="domain" description="Sigma-54 factor interaction" evidence="4">
    <location>
        <begin position="194"/>
        <end position="422"/>
    </location>
</feature>
<dbReference type="InterPro" id="IPR002078">
    <property type="entry name" value="Sigma_54_int"/>
</dbReference>
<dbReference type="Gene3D" id="3.40.50.300">
    <property type="entry name" value="P-loop containing nucleotide triphosphate hydrolases"/>
    <property type="match status" value="1"/>
</dbReference>
<evidence type="ECO:0000313" key="5">
    <source>
        <dbReference type="EMBL" id="RUS66448.1"/>
    </source>
</evidence>
<dbReference type="EMBL" id="PQSP01000004">
    <property type="protein sequence ID" value="RUS66448.1"/>
    <property type="molecule type" value="Genomic_DNA"/>
</dbReference>
<dbReference type="RefSeq" id="WP_204250865.1">
    <property type="nucleotide sequence ID" value="NZ_PQSP01000004.1"/>
</dbReference>
<evidence type="ECO:0000256" key="1">
    <source>
        <dbReference type="ARBA" id="ARBA00022741"/>
    </source>
</evidence>
<dbReference type="InterPro" id="IPR027417">
    <property type="entry name" value="P-loop_NTPase"/>
</dbReference>
<dbReference type="InterPro" id="IPR009057">
    <property type="entry name" value="Homeodomain-like_sf"/>
</dbReference>
<keyword evidence="1" id="KW-0547">Nucleotide-binding</keyword>
<evidence type="ECO:0000256" key="2">
    <source>
        <dbReference type="ARBA" id="ARBA00022840"/>
    </source>
</evidence>
<name>A0A433SCG7_9BURK</name>
<evidence type="ECO:0000259" key="4">
    <source>
        <dbReference type="PROSITE" id="PS50045"/>
    </source>
</evidence>
<evidence type="ECO:0000313" key="6">
    <source>
        <dbReference type="Proteomes" id="UP000286947"/>
    </source>
</evidence>
<proteinExistence type="predicted"/>
<dbReference type="PROSITE" id="PS50045">
    <property type="entry name" value="SIGMA54_INTERACT_4"/>
    <property type="match status" value="1"/>
</dbReference>
<dbReference type="PROSITE" id="PS00675">
    <property type="entry name" value="SIGMA54_INTERACT_1"/>
    <property type="match status" value="1"/>
</dbReference>
<evidence type="ECO:0000256" key="3">
    <source>
        <dbReference type="ARBA" id="ARBA00023125"/>
    </source>
</evidence>
<dbReference type="InterPro" id="IPR058031">
    <property type="entry name" value="AAA_lid_NorR"/>
</dbReference>
<keyword evidence="6" id="KW-1185">Reference proteome</keyword>
<dbReference type="Proteomes" id="UP000286947">
    <property type="component" value="Unassembled WGS sequence"/>
</dbReference>
<gene>
    <name evidence="5" type="primary">ntrC</name>
    <name evidence="5" type="ORF">CUZ56_01727</name>
</gene>
<dbReference type="Gene3D" id="1.10.8.60">
    <property type="match status" value="1"/>
</dbReference>
<dbReference type="CDD" id="cd00009">
    <property type="entry name" value="AAA"/>
    <property type="match status" value="1"/>
</dbReference>
<dbReference type="FunFam" id="3.40.50.300:FF:000006">
    <property type="entry name" value="DNA-binding transcriptional regulator NtrC"/>
    <property type="match status" value="1"/>
</dbReference>
<keyword evidence="2" id="KW-0067">ATP-binding</keyword>
<dbReference type="Pfam" id="PF25601">
    <property type="entry name" value="AAA_lid_14"/>
    <property type="match status" value="1"/>
</dbReference>
<dbReference type="InterPro" id="IPR025662">
    <property type="entry name" value="Sigma_54_int_dom_ATP-bd_1"/>
</dbReference>
<dbReference type="SMART" id="SM00382">
    <property type="entry name" value="AAA"/>
    <property type="match status" value="1"/>
</dbReference>
<comment type="caution">
    <text evidence="5">The sequence shown here is derived from an EMBL/GenBank/DDBJ whole genome shotgun (WGS) entry which is preliminary data.</text>
</comment>
<dbReference type="AlphaFoldDB" id="A0A433SCG7"/>
<protein>
    <submittedName>
        <fullName evidence="5">Nitrogen assimilation regulatory protein</fullName>
    </submittedName>
</protein>
<dbReference type="InterPro" id="IPR003593">
    <property type="entry name" value="AAA+_ATPase"/>
</dbReference>
<dbReference type="GO" id="GO:0003677">
    <property type="term" value="F:DNA binding"/>
    <property type="evidence" value="ECO:0007669"/>
    <property type="project" value="UniProtKB-KW"/>
</dbReference>
<dbReference type="GO" id="GO:0006355">
    <property type="term" value="P:regulation of DNA-templated transcription"/>
    <property type="evidence" value="ECO:0007669"/>
    <property type="project" value="InterPro"/>
</dbReference>
<dbReference type="GO" id="GO:0005524">
    <property type="term" value="F:ATP binding"/>
    <property type="evidence" value="ECO:0007669"/>
    <property type="project" value="UniProtKB-KW"/>
</dbReference>